<evidence type="ECO:0000256" key="6">
    <source>
        <dbReference type="ARBA" id="ARBA00022801"/>
    </source>
</evidence>
<dbReference type="SUPFAM" id="SSF57180">
    <property type="entry name" value="Cellulose-binding domain"/>
    <property type="match status" value="1"/>
</dbReference>
<dbReference type="GO" id="GO:0030600">
    <property type="term" value="F:feruloyl esterase activity"/>
    <property type="evidence" value="ECO:0007669"/>
    <property type="project" value="UniProtKB-UniRule"/>
</dbReference>
<evidence type="ECO:0000256" key="4">
    <source>
        <dbReference type="ARBA" id="ARBA00022651"/>
    </source>
</evidence>
<accession>A0AAV9WUL1</accession>
<dbReference type="InterPro" id="IPR043595">
    <property type="entry name" value="FaeB/C/D"/>
</dbReference>
<dbReference type="Pfam" id="PF00734">
    <property type="entry name" value="CBM_1"/>
    <property type="match status" value="1"/>
</dbReference>
<feature type="domain" description="CBM1" evidence="13">
    <location>
        <begin position="20"/>
        <end position="56"/>
    </location>
</feature>
<comment type="catalytic activity">
    <reaction evidence="10 11">
        <text>feruloyl-polysaccharide + H2O = ferulate + polysaccharide.</text>
        <dbReference type="EC" id="3.1.1.73"/>
    </reaction>
</comment>
<gene>
    <name evidence="14" type="ORF">TWF694_005096</name>
</gene>
<keyword evidence="4 11" id="KW-0858">Xylan degradation</keyword>
<reference evidence="14 15" key="1">
    <citation type="submission" date="2019-10" db="EMBL/GenBank/DDBJ databases">
        <authorList>
            <person name="Palmer J.M."/>
        </authorList>
    </citation>
    <scope>NUCLEOTIDE SEQUENCE [LARGE SCALE GENOMIC DNA]</scope>
    <source>
        <strain evidence="14 15">TWF694</strain>
    </source>
</reference>
<dbReference type="EMBL" id="JAVHJO010000016">
    <property type="protein sequence ID" value="KAK6526513.1"/>
    <property type="molecule type" value="Genomic_DNA"/>
</dbReference>
<evidence type="ECO:0000256" key="2">
    <source>
        <dbReference type="ARBA" id="ARBA00010278"/>
    </source>
</evidence>
<evidence type="ECO:0000256" key="7">
    <source>
        <dbReference type="ARBA" id="ARBA00023277"/>
    </source>
</evidence>
<dbReference type="SUPFAM" id="SSF53474">
    <property type="entry name" value="alpha/beta-Hydrolases"/>
    <property type="match status" value="1"/>
</dbReference>
<evidence type="ECO:0000259" key="13">
    <source>
        <dbReference type="PROSITE" id="PS51164"/>
    </source>
</evidence>
<keyword evidence="7 11" id="KW-0119">Carbohydrate metabolism</keyword>
<keyword evidence="6 11" id="KW-0378">Hydrolase</keyword>
<dbReference type="PROSITE" id="PS51164">
    <property type="entry name" value="CBM1_2"/>
    <property type="match status" value="1"/>
</dbReference>
<feature type="compositionally biased region" description="Low complexity" evidence="12">
    <location>
        <begin position="77"/>
        <end position="100"/>
    </location>
</feature>
<sequence>MRSIILHASALVALVQVALGQQAIWGQCGGIGWTGPTTCVSGTCCVSMNPYYSQCLSGNCSGGGTTTTTTTTRAVTTGGATTSTTTSTGGSTSATSLSSGCGKSATLTSGTKSMTVNGKTRQYILRVPNNYNPNTPYKLIFAWHWLNGNMNDVVNGGYYGMQSLASETAIFVAPNGINSGWANSGGEDVTFFDQMLQTVESGLCVNQKKRFSAGWSYGGSMSFSLACSRASVIRAVAVLSGAQLSGCNGGNDPMPYLGIHGTHDSVLDISLGRGLRDKFVKNNGCTSQSPPEPAANSRTHIKTQYSGCRAGYPVTWIAHDGDHTPSPTDGNSSSSWAPAEIWNFFNQF</sequence>
<evidence type="ECO:0000256" key="9">
    <source>
        <dbReference type="ARBA" id="ARBA00025250"/>
    </source>
</evidence>
<dbReference type="InterPro" id="IPR000254">
    <property type="entry name" value="CBD"/>
</dbReference>
<dbReference type="GO" id="GO:0005576">
    <property type="term" value="C:extracellular region"/>
    <property type="evidence" value="ECO:0007669"/>
    <property type="project" value="UniProtKB-SubCell"/>
</dbReference>
<dbReference type="AlphaFoldDB" id="A0AAV9WUL1"/>
<name>A0AAV9WUL1_9PEZI</name>
<evidence type="ECO:0000256" key="8">
    <source>
        <dbReference type="ARBA" id="ARBA00023326"/>
    </source>
</evidence>
<comment type="subcellular location">
    <subcellularLocation>
        <location evidence="1 11">Secreted</location>
    </subcellularLocation>
</comment>
<feature type="chain" id="PRO_5043101058" description="Feruloyl esterase C" evidence="11">
    <location>
        <begin position="21"/>
        <end position="348"/>
    </location>
</feature>
<dbReference type="InterPro" id="IPR035971">
    <property type="entry name" value="CBD_sf"/>
</dbReference>
<dbReference type="PROSITE" id="PS00562">
    <property type="entry name" value="CBM1_1"/>
    <property type="match status" value="1"/>
</dbReference>
<organism evidence="14 15">
    <name type="scientific">Orbilia ellipsospora</name>
    <dbReference type="NCBI Taxonomy" id="2528407"/>
    <lineage>
        <taxon>Eukaryota</taxon>
        <taxon>Fungi</taxon>
        <taxon>Dikarya</taxon>
        <taxon>Ascomycota</taxon>
        <taxon>Pezizomycotina</taxon>
        <taxon>Orbiliomycetes</taxon>
        <taxon>Orbiliales</taxon>
        <taxon>Orbiliaceae</taxon>
        <taxon>Orbilia</taxon>
    </lineage>
</organism>
<keyword evidence="3 11" id="KW-0964">Secreted</keyword>
<dbReference type="PANTHER" id="PTHR38050:SF1">
    <property type="entry name" value="FERULOYL ESTERASE C"/>
    <property type="match status" value="1"/>
</dbReference>
<comment type="function">
    <text evidence="9 11">Involved in degradation of plant cell walls. Hydrolyzes the feruloyl-arabinose ester bond in arabinoxylans, and the feruloyl-galactose ester bond in pectin. Active against paranitrophenyl-acetate, methyl ferulate and wheat arabinoxylan.</text>
</comment>
<evidence type="ECO:0000256" key="11">
    <source>
        <dbReference type="RuleBase" id="RU367094"/>
    </source>
</evidence>
<evidence type="ECO:0000313" key="14">
    <source>
        <dbReference type="EMBL" id="KAK6526513.1"/>
    </source>
</evidence>
<dbReference type="EC" id="3.1.1.73" evidence="11"/>
<comment type="similarity">
    <text evidence="2 11">Belongs to the faeC family.</text>
</comment>
<proteinExistence type="inferred from homology"/>
<comment type="caution">
    <text evidence="14">The sequence shown here is derived from an EMBL/GenBank/DDBJ whole genome shotgun (WGS) entry which is preliminary data.</text>
</comment>
<evidence type="ECO:0000256" key="10">
    <source>
        <dbReference type="ARBA" id="ARBA00034075"/>
    </source>
</evidence>
<dbReference type="PANTHER" id="PTHR38050">
    <property type="match status" value="1"/>
</dbReference>
<evidence type="ECO:0000313" key="15">
    <source>
        <dbReference type="Proteomes" id="UP001365542"/>
    </source>
</evidence>
<dbReference type="GO" id="GO:0045493">
    <property type="term" value="P:xylan catabolic process"/>
    <property type="evidence" value="ECO:0007669"/>
    <property type="project" value="UniProtKB-UniRule"/>
</dbReference>
<evidence type="ECO:0000256" key="1">
    <source>
        <dbReference type="ARBA" id="ARBA00004613"/>
    </source>
</evidence>
<dbReference type="InterPro" id="IPR029058">
    <property type="entry name" value="AB_hydrolase_fold"/>
</dbReference>
<dbReference type="Gene3D" id="3.40.50.1820">
    <property type="entry name" value="alpha/beta hydrolase"/>
    <property type="match status" value="1"/>
</dbReference>
<evidence type="ECO:0000256" key="3">
    <source>
        <dbReference type="ARBA" id="ARBA00022525"/>
    </source>
</evidence>
<dbReference type="Proteomes" id="UP001365542">
    <property type="component" value="Unassembled WGS sequence"/>
</dbReference>
<dbReference type="GO" id="GO:0030248">
    <property type="term" value="F:cellulose binding"/>
    <property type="evidence" value="ECO:0007669"/>
    <property type="project" value="InterPro"/>
</dbReference>
<feature type="signal peptide" evidence="11">
    <location>
        <begin position="1"/>
        <end position="20"/>
    </location>
</feature>
<feature type="region of interest" description="Disordered" evidence="12">
    <location>
        <begin position="77"/>
        <end position="102"/>
    </location>
</feature>
<protein>
    <recommendedName>
        <fullName evidence="11">Feruloyl esterase C</fullName>
        <ecNumber evidence="11">3.1.1.73</ecNumber>
    </recommendedName>
    <alternativeName>
        <fullName evidence="11">Ferulic acid esterase C</fullName>
    </alternativeName>
</protein>
<evidence type="ECO:0000256" key="12">
    <source>
        <dbReference type="SAM" id="MobiDB-lite"/>
    </source>
</evidence>
<keyword evidence="8 11" id="KW-0624">Polysaccharide degradation</keyword>
<evidence type="ECO:0000256" key="5">
    <source>
        <dbReference type="ARBA" id="ARBA00022729"/>
    </source>
</evidence>
<keyword evidence="15" id="KW-1185">Reference proteome</keyword>
<dbReference type="SMART" id="SM00236">
    <property type="entry name" value="fCBD"/>
    <property type="match status" value="1"/>
</dbReference>
<keyword evidence="5 11" id="KW-0732">Signal</keyword>